<evidence type="ECO:0000313" key="1">
    <source>
        <dbReference type="EMBL" id="KAL3592032.1"/>
    </source>
</evidence>
<name>A0ACC4CCN5_POPAL</name>
<gene>
    <name evidence="1" type="ORF">D5086_010672</name>
</gene>
<dbReference type="EMBL" id="RCHU02000005">
    <property type="protein sequence ID" value="KAL3592032.1"/>
    <property type="molecule type" value="Genomic_DNA"/>
</dbReference>
<proteinExistence type="predicted"/>
<keyword evidence="2" id="KW-1185">Reference proteome</keyword>
<accession>A0ACC4CCN5</accession>
<protein>
    <submittedName>
        <fullName evidence="1">Uncharacterized protein</fullName>
    </submittedName>
</protein>
<sequence length="95" mass="10858">MWELDGNHVTVSVGHIVLKSGKPCSPEARMDITSRPIACLSSRHTSYIVGLFIVRLPTWFRRIGIAYGLFFLFFCKGIERVLENENLSLLDLAFW</sequence>
<reference evidence="1 2" key="1">
    <citation type="journal article" date="2024" name="Plant Biotechnol. J.">
        <title>Genome and CRISPR/Cas9 system of a widespread forest tree (Populus alba) in the world.</title>
        <authorList>
            <person name="Liu Y.J."/>
            <person name="Jiang P.F."/>
            <person name="Han X.M."/>
            <person name="Li X.Y."/>
            <person name="Wang H.M."/>
            <person name="Wang Y.J."/>
            <person name="Wang X.X."/>
            <person name="Zeng Q.Y."/>
        </authorList>
    </citation>
    <scope>NUCLEOTIDE SEQUENCE [LARGE SCALE GENOMIC DNA]</scope>
    <source>
        <strain evidence="2">cv. PAL-ZL1</strain>
    </source>
</reference>
<evidence type="ECO:0000313" key="2">
    <source>
        <dbReference type="Proteomes" id="UP000309997"/>
    </source>
</evidence>
<comment type="caution">
    <text evidence="1">The sequence shown here is derived from an EMBL/GenBank/DDBJ whole genome shotgun (WGS) entry which is preliminary data.</text>
</comment>
<organism evidence="1 2">
    <name type="scientific">Populus alba</name>
    <name type="common">White poplar</name>
    <dbReference type="NCBI Taxonomy" id="43335"/>
    <lineage>
        <taxon>Eukaryota</taxon>
        <taxon>Viridiplantae</taxon>
        <taxon>Streptophyta</taxon>
        <taxon>Embryophyta</taxon>
        <taxon>Tracheophyta</taxon>
        <taxon>Spermatophyta</taxon>
        <taxon>Magnoliopsida</taxon>
        <taxon>eudicotyledons</taxon>
        <taxon>Gunneridae</taxon>
        <taxon>Pentapetalae</taxon>
        <taxon>rosids</taxon>
        <taxon>fabids</taxon>
        <taxon>Malpighiales</taxon>
        <taxon>Salicaceae</taxon>
        <taxon>Saliceae</taxon>
        <taxon>Populus</taxon>
    </lineage>
</organism>
<dbReference type="Proteomes" id="UP000309997">
    <property type="component" value="Unassembled WGS sequence"/>
</dbReference>